<evidence type="ECO:0000256" key="3">
    <source>
        <dbReference type="ARBA" id="ARBA00022840"/>
    </source>
</evidence>
<protein>
    <recommendedName>
        <fullName evidence="5">Bifunctional ligase/repressor BirA</fullName>
    </recommendedName>
    <alternativeName>
        <fullName evidence="5">Biotin--[acetyl-CoA-carboxylase] ligase</fullName>
        <ecNumber evidence="5">6.3.4.15</ecNumber>
    </alternativeName>
    <alternativeName>
        <fullName evidence="5">Biotin--protein ligase</fullName>
    </alternativeName>
    <alternativeName>
        <fullName evidence="5">Biotin-[acetyl-CoA carboxylase] synthetase</fullName>
    </alternativeName>
</protein>
<evidence type="ECO:0000256" key="1">
    <source>
        <dbReference type="ARBA" id="ARBA00022598"/>
    </source>
</evidence>
<accession>A0A1I0DKA8</accession>
<evidence type="ECO:0000256" key="5">
    <source>
        <dbReference type="HAMAP-Rule" id="MF_00978"/>
    </source>
</evidence>
<evidence type="ECO:0000259" key="6">
    <source>
        <dbReference type="PROSITE" id="PS51733"/>
    </source>
</evidence>
<organism evidence="7 8">
    <name type="scientific">Thomasclavelia cocleata</name>
    <dbReference type="NCBI Taxonomy" id="69824"/>
    <lineage>
        <taxon>Bacteria</taxon>
        <taxon>Bacillati</taxon>
        <taxon>Bacillota</taxon>
        <taxon>Erysipelotrichia</taxon>
        <taxon>Erysipelotrichales</taxon>
        <taxon>Coprobacillaceae</taxon>
        <taxon>Thomasclavelia</taxon>
    </lineage>
</organism>
<dbReference type="GO" id="GO:0003677">
    <property type="term" value="F:DNA binding"/>
    <property type="evidence" value="ECO:0007669"/>
    <property type="project" value="UniProtKB-UniRule"/>
</dbReference>
<evidence type="ECO:0000313" key="8">
    <source>
        <dbReference type="Proteomes" id="UP000198558"/>
    </source>
</evidence>
<dbReference type="EC" id="6.3.4.15" evidence="5"/>
<keyword evidence="5" id="KW-0805">Transcription regulation</keyword>
<feature type="domain" description="BPL/LPL catalytic" evidence="6">
    <location>
        <begin position="107"/>
        <end position="285"/>
    </location>
</feature>
<sequence>MGYILYTYCKLILKISLQYVRFLLCLKRGERMSVKNEIISLLEKNRDTPISGQVIADSLNVTRAAVWKAIKVLKEEGYNIDGTPNKGYILLGNNDILSSQGIACYLDEDIDIYTYKCLDSTNTQMKKLAVDGGKDHSVIIAEQQSAGRGRFGRSFYSPAKKGIYMSVLLKSCKNIHDATIITIQSAVAINRAIKRLYNLKTDIKWVNDLYYQGKKICGILTEVISDFESEMIEAIIIGIGINVSTSEFPSELQNRATSLGLNNANRNQFIAEILRQLFSIIDEDFELVLAEYKRLSCVLDKEIEFNVKGQKYKGIVKDINDFGNLVVESDGKEMILNSGEISIIGEFYETK</sequence>
<dbReference type="InterPro" id="IPR030855">
    <property type="entry name" value="Bifunct_BirA"/>
</dbReference>
<dbReference type="InterPro" id="IPR036390">
    <property type="entry name" value="WH_DNA-bd_sf"/>
</dbReference>
<dbReference type="InterPro" id="IPR013196">
    <property type="entry name" value="HTH_11"/>
</dbReference>
<dbReference type="PANTHER" id="PTHR12835">
    <property type="entry name" value="BIOTIN PROTEIN LIGASE"/>
    <property type="match status" value="1"/>
</dbReference>
<keyword evidence="5" id="KW-0678">Repressor</keyword>
<gene>
    <name evidence="5" type="primary">birA</name>
    <name evidence="7" type="ORF">SAMN04489758_10689</name>
</gene>
<dbReference type="PANTHER" id="PTHR12835:SF5">
    <property type="entry name" value="BIOTIN--PROTEIN LIGASE"/>
    <property type="match status" value="1"/>
</dbReference>
<comment type="catalytic activity">
    <reaction evidence="5">
        <text>biotin + L-lysyl-[protein] + ATP = N(6)-biotinyl-L-lysyl-[protein] + AMP + diphosphate + H(+)</text>
        <dbReference type="Rhea" id="RHEA:11756"/>
        <dbReference type="Rhea" id="RHEA-COMP:9752"/>
        <dbReference type="Rhea" id="RHEA-COMP:10505"/>
        <dbReference type="ChEBI" id="CHEBI:15378"/>
        <dbReference type="ChEBI" id="CHEBI:29969"/>
        <dbReference type="ChEBI" id="CHEBI:30616"/>
        <dbReference type="ChEBI" id="CHEBI:33019"/>
        <dbReference type="ChEBI" id="CHEBI:57586"/>
        <dbReference type="ChEBI" id="CHEBI:83144"/>
        <dbReference type="ChEBI" id="CHEBI:456215"/>
        <dbReference type="EC" id="6.3.4.15"/>
    </reaction>
</comment>
<dbReference type="SUPFAM" id="SSF55681">
    <property type="entry name" value="Class II aaRS and biotin synthetases"/>
    <property type="match status" value="1"/>
</dbReference>
<dbReference type="Pfam" id="PF03099">
    <property type="entry name" value="BPL_LplA_LipB"/>
    <property type="match status" value="1"/>
</dbReference>
<dbReference type="Proteomes" id="UP000198558">
    <property type="component" value="Unassembled WGS sequence"/>
</dbReference>
<evidence type="ECO:0000313" key="7">
    <source>
        <dbReference type="EMBL" id="SET32931.1"/>
    </source>
</evidence>
<dbReference type="InterPro" id="IPR036388">
    <property type="entry name" value="WH-like_DNA-bd_sf"/>
</dbReference>
<dbReference type="Pfam" id="PF08279">
    <property type="entry name" value="HTH_11"/>
    <property type="match status" value="1"/>
</dbReference>
<dbReference type="Pfam" id="PF02237">
    <property type="entry name" value="BPL_C"/>
    <property type="match status" value="1"/>
</dbReference>
<dbReference type="InterPro" id="IPR004143">
    <property type="entry name" value="BPL_LPL_catalytic"/>
</dbReference>
<keyword evidence="2 5" id="KW-0547">Nucleotide-binding</keyword>
<comment type="function">
    <text evidence="5">Acts both as a biotin--[acetyl-CoA-carboxylase] ligase and a repressor.</text>
</comment>
<dbReference type="PROSITE" id="PS51733">
    <property type="entry name" value="BPL_LPL_CATALYTIC"/>
    <property type="match status" value="1"/>
</dbReference>
<keyword evidence="1 5" id="KW-0436">Ligase</keyword>
<dbReference type="GO" id="GO:0004077">
    <property type="term" value="F:biotin--[biotin carboxyl-carrier protein] ligase activity"/>
    <property type="evidence" value="ECO:0007669"/>
    <property type="project" value="UniProtKB-UniRule"/>
</dbReference>
<feature type="DNA-binding region" description="H-T-H motif" evidence="5">
    <location>
        <begin position="52"/>
        <end position="71"/>
    </location>
</feature>
<dbReference type="InterPro" id="IPR004408">
    <property type="entry name" value="Biotin_CoA_COase_ligase"/>
</dbReference>
<dbReference type="EMBL" id="FOIN01000006">
    <property type="protein sequence ID" value="SET32931.1"/>
    <property type="molecule type" value="Genomic_DNA"/>
</dbReference>
<evidence type="ECO:0000256" key="2">
    <source>
        <dbReference type="ARBA" id="ARBA00022741"/>
    </source>
</evidence>
<dbReference type="Gene3D" id="2.30.30.100">
    <property type="match status" value="1"/>
</dbReference>
<keyword evidence="5" id="KW-0238">DNA-binding</keyword>
<dbReference type="InterPro" id="IPR045864">
    <property type="entry name" value="aa-tRNA-synth_II/BPL/LPL"/>
</dbReference>
<reference evidence="8" key="1">
    <citation type="submission" date="2016-10" db="EMBL/GenBank/DDBJ databases">
        <authorList>
            <person name="Varghese N."/>
            <person name="Submissions S."/>
        </authorList>
    </citation>
    <scope>NUCLEOTIDE SEQUENCE [LARGE SCALE GENOMIC DNA]</scope>
    <source>
        <strain evidence="8">DSM 1551</strain>
    </source>
</reference>
<dbReference type="HAMAP" id="MF_00978">
    <property type="entry name" value="Bifunct_BirA"/>
    <property type="match status" value="1"/>
</dbReference>
<feature type="binding site" evidence="5">
    <location>
        <position position="215"/>
    </location>
    <ligand>
        <name>biotin</name>
        <dbReference type="ChEBI" id="CHEBI:57586"/>
    </ligand>
</feature>
<dbReference type="GO" id="GO:0009249">
    <property type="term" value="P:protein lipoylation"/>
    <property type="evidence" value="ECO:0007669"/>
    <property type="project" value="UniProtKB-ARBA"/>
</dbReference>
<keyword evidence="5" id="KW-0804">Transcription</keyword>
<dbReference type="GO" id="GO:0006355">
    <property type="term" value="P:regulation of DNA-templated transcription"/>
    <property type="evidence" value="ECO:0007669"/>
    <property type="project" value="UniProtKB-UniRule"/>
</dbReference>
<dbReference type="NCBIfam" id="TIGR00121">
    <property type="entry name" value="birA_ligase"/>
    <property type="match status" value="1"/>
</dbReference>
<dbReference type="Gene3D" id="3.30.930.10">
    <property type="entry name" value="Bira Bifunctional Protein, Domain 2"/>
    <property type="match status" value="1"/>
</dbReference>
<dbReference type="AlphaFoldDB" id="A0A1I0DKA8"/>
<name>A0A1I0DKA8_9FIRM</name>
<dbReference type="GO" id="GO:0016740">
    <property type="term" value="F:transferase activity"/>
    <property type="evidence" value="ECO:0007669"/>
    <property type="project" value="UniProtKB-ARBA"/>
</dbReference>
<keyword evidence="3 5" id="KW-0067">ATP-binding</keyword>
<dbReference type="InterPro" id="IPR008988">
    <property type="entry name" value="Transcriptional_repressor_C"/>
</dbReference>
<dbReference type="CDD" id="cd16442">
    <property type="entry name" value="BPL"/>
    <property type="match status" value="1"/>
</dbReference>
<feature type="binding site" evidence="5">
    <location>
        <begin position="148"/>
        <end position="150"/>
    </location>
    <ligand>
        <name>biotin</name>
        <dbReference type="ChEBI" id="CHEBI:57586"/>
    </ligand>
</feature>
<dbReference type="GO" id="GO:0005737">
    <property type="term" value="C:cytoplasm"/>
    <property type="evidence" value="ECO:0007669"/>
    <property type="project" value="TreeGrafter"/>
</dbReference>
<keyword evidence="4 5" id="KW-0092">Biotin</keyword>
<feature type="binding site" evidence="5">
    <location>
        <begin position="120"/>
        <end position="122"/>
    </location>
    <ligand>
        <name>biotin</name>
        <dbReference type="ChEBI" id="CHEBI:57586"/>
    </ligand>
</feature>
<evidence type="ECO:0000256" key="4">
    <source>
        <dbReference type="ARBA" id="ARBA00023267"/>
    </source>
</evidence>
<feature type="binding site" evidence="5">
    <location>
        <position position="144"/>
    </location>
    <ligand>
        <name>biotin</name>
        <dbReference type="ChEBI" id="CHEBI:57586"/>
    </ligand>
</feature>
<keyword evidence="8" id="KW-1185">Reference proteome</keyword>
<proteinExistence type="inferred from homology"/>
<dbReference type="GO" id="GO:0005524">
    <property type="term" value="F:ATP binding"/>
    <property type="evidence" value="ECO:0007669"/>
    <property type="project" value="UniProtKB-UniRule"/>
</dbReference>
<comment type="similarity">
    <text evidence="5">Belongs to the biotin--protein ligase family.</text>
</comment>
<dbReference type="InterPro" id="IPR003142">
    <property type="entry name" value="BPL_C"/>
</dbReference>
<dbReference type="SUPFAM" id="SSF46785">
    <property type="entry name" value="Winged helix' DNA-binding domain"/>
    <property type="match status" value="1"/>
</dbReference>
<dbReference type="SUPFAM" id="SSF50037">
    <property type="entry name" value="C-terminal domain of transcriptional repressors"/>
    <property type="match status" value="1"/>
</dbReference>
<dbReference type="Gene3D" id="1.10.10.10">
    <property type="entry name" value="Winged helix-like DNA-binding domain superfamily/Winged helix DNA-binding domain"/>
    <property type="match status" value="1"/>
</dbReference>